<dbReference type="EMBL" id="CAJNRE010014856">
    <property type="protein sequence ID" value="CAF2131693.1"/>
    <property type="molecule type" value="Genomic_DNA"/>
</dbReference>
<reference evidence="6" key="1">
    <citation type="submission" date="2021-02" db="EMBL/GenBank/DDBJ databases">
        <authorList>
            <person name="Nowell W R."/>
        </authorList>
    </citation>
    <scope>NUCLEOTIDE SEQUENCE</scope>
</reference>
<dbReference type="EMBL" id="CAJNOW010020404">
    <property type="protein sequence ID" value="CAF1679109.1"/>
    <property type="molecule type" value="Genomic_DNA"/>
</dbReference>
<keyword evidence="1" id="KW-0175">Coiled coil</keyword>
<dbReference type="Proteomes" id="UP000663887">
    <property type="component" value="Unassembled WGS sequence"/>
</dbReference>
<evidence type="ECO:0000256" key="1">
    <source>
        <dbReference type="SAM" id="Coils"/>
    </source>
</evidence>
<dbReference type="AlphaFoldDB" id="A0A816YDC9"/>
<proteinExistence type="predicted"/>
<evidence type="ECO:0000256" key="2">
    <source>
        <dbReference type="SAM" id="MobiDB-lite"/>
    </source>
</evidence>
<dbReference type="EMBL" id="CAJNRG010014474">
    <property type="protein sequence ID" value="CAF2156118.1"/>
    <property type="molecule type" value="Genomic_DNA"/>
</dbReference>
<organism evidence="6 7">
    <name type="scientific">Rotaria magnacalcarata</name>
    <dbReference type="NCBI Taxonomy" id="392030"/>
    <lineage>
        <taxon>Eukaryota</taxon>
        <taxon>Metazoa</taxon>
        <taxon>Spiralia</taxon>
        <taxon>Gnathifera</taxon>
        <taxon>Rotifera</taxon>
        <taxon>Eurotatoria</taxon>
        <taxon>Bdelloidea</taxon>
        <taxon>Philodinida</taxon>
        <taxon>Philodinidae</taxon>
        <taxon>Rotaria</taxon>
    </lineage>
</organism>
<dbReference type="OrthoDB" id="9988813at2759"/>
<evidence type="ECO:0000313" key="3">
    <source>
        <dbReference type="EMBL" id="CAF1679109.1"/>
    </source>
</evidence>
<dbReference type="EMBL" id="CAJNRF010001707">
    <property type="protein sequence ID" value="CAF2023967.1"/>
    <property type="molecule type" value="Genomic_DNA"/>
</dbReference>
<evidence type="ECO:0000313" key="4">
    <source>
        <dbReference type="EMBL" id="CAF2023967.1"/>
    </source>
</evidence>
<gene>
    <name evidence="3" type="ORF">KQP761_LOCUS36114</name>
    <name evidence="5" type="ORF">MBJ925_LOCUS27724</name>
    <name evidence="4" type="ORF">WKI299_LOCUS5944</name>
    <name evidence="6" type="ORF">XDN619_LOCUS29604</name>
</gene>
<sequence length="233" mass="27329">MVMESEPSAVRLRRKLTELSSEYSAEKQVHTRSKSANSRAPTSDPNGSLRYRRMRRKVDALRTQIDAALHDNYLTTTALNSPTDMIPTRDDDSTLKKKNDEQNLVTSELIQVLNSKQTKIDELEQQLKDIEQQESQWKAKYERECRRREIVQQKLIELEKELQNRQRQSKLLVQLQTDIEQLHLAFNALETENSQLNAELSFVRINRPLSTRLSSQIDQFRHEIEQTCRESMC</sequence>
<protein>
    <submittedName>
        <fullName evidence="6">Uncharacterized protein</fullName>
    </submittedName>
</protein>
<dbReference type="Proteomes" id="UP000663856">
    <property type="component" value="Unassembled WGS sequence"/>
</dbReference>
<feature type="compositionally biased region" description="Polar residues" evidence="2">
    <location>
        <begin position="34"/>
        <end position="46"/>
    </location>
</feature>
<accession>A0A816YDC9</accession>
<comment type="caution">
    <text evidence="6">The sequence shown here is derived from an EMBL/GenBank/DDBJ whole genome shotgun (WGS) entry which is preliminary data.</text>
</comment>
<evidence type="ECO:0000313" key="7">
    <source>
        <dbReference type="Proteomes" id="UP000663887"/>
    </source>
</evidence>
<dbReference type="Proteomes" id="UP000663824">
    <property type="component" value="Unassembled WGS sequence"/>
</dbReference>
<dbReference type="Proteomes" id="UP000663834">
    <property type="component" value="Unassembled WGS sequence"/>
</dbReference>
<evidence type="ECO:0000313" key="6">
    <source>
        <dbReference type="EMBL" id="CAF2156118.1"/>
    </source>
</evidence>
<feature type="coiled-coil region" evidence="1">
    <location>
        <begin position="106"/>
        <end position="206"/>
    </location>
</feature>
<feature type="region of interest" description="Disordered" evidence="2">
    <location>
        <begin position="19"/>
        <end position="52"/>
    </location>
</feature>
<evidence type="ECO:0000313" key="5">
    <source>
        <dbReference type="EMBL" id="CAF2131693.1"/>
    </source>
</evidence>
<name>A0A816YDC9_9BILA</name>